<protein>
    <submittedName>
        <fullName evidence="1">Uncharacterized protein</fullName>
    </submittedName>
</protein>
<reference evidence="1" key="1">
    <citation type="submission" date="2018-11" db="EMBL/GenBank/DDBJ databases">
        <authorList>
            <consortium name="Genoscope - CEA"/>
            <person name="William W."/>
        </authorList>
    </citation>
    <scope>NUCLEOTIDE SEQUENCE</scope>
</reference>
<dbReference type="EMBL" id="LR031875">
    <property type="protein sequence ID" value="VDD29795.1"/>
    <property type="molecule type" value="Genomic_DNA"/>
</dbReference>
<gene>
    <name evidence="1" type="ORF">BOLC9T55118H</name>
</gene>
<organism evidence="1">
    <name type="scientific">Brassica oleracea</name>
    <name type="common">Wild cabbage</name>
    <dbReference type="NCBI Taxonomy" id="3712"/>
    <lineage>
        <taxon>Eukaryota</taxon>
        <taxon>Viridiplantae</taxon>
        <taxon>Streptophyta</taxon>
        <taxon>Embryophyta</taxon>
        <taxon>Tracheophyta</taxon>
        <taxon>Spermatophyta</taxon>
        <taxon>Magnoliopsida</taxon>
        <taxon>eudicotyledons</taxon>
        <taxon>Gunneridae</taxon>
        <taxon>Pentapetalae</taxon>
        <taxon>rosids</taxon>
        <taxon>malvids</taxon>
        <taxon>Brassicales</taxon>
        <taxon>Brassicaceae</taxon>
        <taxon>Brassiceae</taxon>
        <taxon>Brassica</taxon>
    </lineage>
</organism>
<accession>A0A3P6E640</accession>
<sequence length="88" mass="10221">MRFCGFGEKPCFYGFGRKMRFYGFDGSSEWRNEQPLRLAQEWTFAQGLKTHATNQVKILPKAPQLRPDQTARMTCKTNASWNKLSKKA</sequence>
<evidence type="ECO:0000313" key="1">
    <source>
        <dbReference type="EMBL" id="VDD29795.1"/>
    </source>
</evidence>
<name>A0A3P6E640_BRAOL</name>
<proteinExistence type="predicted"/>
<dbReference type="AlphaFoldDB" id="A0A3P6E640"/>